<comment type="caution">
    <text evidence="1">The sequence shown here is derived from an EMBL/GenBank/DDBJ whole genome shotgun (WGS) entry which is preliminary data.</text>
</comment>
<reference evidence="1 2" key="1">
    <citation type="submission" date="2019-06" db="EMBL/GenBank/DDBJ databases">
        <title>New taxonomy in bacterial strain CC-CFT640, isolated from vineyard.</title>
        <authorList>
            <person name="Lin S.-Y."/>
            <person name="Tsai C.-F."/>
            <person name="Young C.-C."/>
        </authorList>
    </citation>
    <scope>NUCLEOTIDE SEQUENCE [LARGE SCALE GENOMIC DNA]</scope>
    <source>
        <strain evidence="1 2">CC-CFT640</strain>
    </source>
</reference>
<dbReference type="OrthoDB" id="8477651at2"/>
<evidence type="ECO:0000313" key="2">
    <source>
        <dbReference type="Proteomes" id="UP000321638"/>
    </source>
</evidence>
<proteinExistence type="predicted"/>
<dbReference type="InterPro" id="IPR014989">
    <property type="entry name" value="DUF1839"/>
</dbReference>
<sequence length="326" mass="36422">MSGVRLLALDPATYRAHALHAPDRIWLETNCYVDVWIEVLHAFGLEPLAALPFTIGQDFEGDHFTFFKFPLEDLRTLFGLSVQELAIYDTVEGHAVEQIRRGRMPLVEVDSFYLPDTRGTAYRQGHVKSTIAINAIDIDARTLGYFHNTSYHLVTGEDFDGLFRRLPMQQDRPDVLFPYAEFVKRDGRALSGRALLDAVLALMKDHLARRPAGAFAAFRAAFPGHLDMLAARPMAYFHLYAFNIMRQLGANFELLGSHVQWLAGQGEAGLDGVAAACHQVAEGAKALQFQLARAVNRKKFGDYTESLDGLERAHDLALGTLARRYG</sequence>
<dbReference type="EMBL" id="VDUZ01000022">
    <property type="protein sequence ID" value="TXL73807.1"/>
    <property type="molecule type" value="Genomic_DNA"/>
</dbReference>
<name>A0A5C8PJ19_9HYPH</name>
<dbReference type="RefSeq" id="WP_147848601.1">
    <property type="nucleotide sequence ID" value="NZ_VDUZ01000022.1"/>
</dbReference>
<organism evidence="1 2">
    <name type="scientific">Vineibacter terrae</name>
    <dbReference type="NCBI Taxonomy" id="2586908"/>
    <lineage>
        <taxon>Bacteria</taxon>
        <taxon>Pseudomonadati</taxon>
        <taxon>Pseudomonadota</taxon>
        <taxon>Alphaproteobacteria</taxon>
        <taxon>Hyphomicrobiales</taxon>
        <taxon>Vineibacter</taxon>
    </lineage>
</organism>
<keyword evidence="2" id="KW-1185">Reference proteome</keyword>
<dbReference type="Pfam" id="PF08893">
    <property type="entry name" value="DUF1839"/>
    <property type="match status" value="1"/>
</dbReference>
<accession>A0A5C8PJ19</accession>
<gene>
    <name evidence="1" type="ORF">FHP25_19320</name>
</gene>
<protein>
    <submittedName>
        <fullName evidence="1">DUF1839 family protein</fullName>
    </submittedName>
</protein>
<evidence type="ECO:0000313" key="1">
    <source>
        <dbReference type="EMBL" id="TXL73807.1"/>
    </source>
</evidence>
<dbReference type="AlphaFoldDB" id="A0A5C8PJ19"/>
<dbReference type="Proteomes" id="UP000321638">
    <property type="component" value="Unassembled WGS sequence"/>
</dbReference>